<comment type="caution">
    <text evidence="1">The sequence shown here is derived from an EMBL/GenBank/DDBJ whole genome shotgun (WGS) entry which is preliminary data.</text>
</comment>
<gene>
    <name evidence="1" type="ORF">DPEC_G00294120</name>
</gene>
<protein>
    <submittedName>
        <fullName evidence="1">Uncharacterized protein</fullName>
    </submittedName>
</protein>
<evidence type="ECO:0000313" key="1">
    <source>
        <dbReference type="EMBL" id="KAJ7991135.1"/>
    </source>
</evidence>
<name>A0ACC2FIF9_DALPE</name>
<sequence length="86" mass="9317">MSVDSGKTNNPSGMSNVLFVLMLSENGLRCKRQTLTGKMVNTAVCDEESGMQDKEGTEESILALLGIIGTILNLVVIIFVYVYTTL</sequence>
<dbReference type="Proteomes" id="UP001157502">
    <property type="component" value="Chromosome 27"/>
</dbReference>
<reference evidence="1" key="1">
    <citation type="submission" date="2021-05" db="EMBL/GenBank/DDBJ databases">
        <authorList>
            <person name="Pan Q."/>
            <person name="Jouanno E."/>
            <person name="Zahm M."/>
            <person name="Klopp C."/>
            <person name="Cabau C."/>
            <person name="Louis A."/>
            <person name="Berthelot C."/>
            <person name="Parey E."/>
            <person name="Roest Crollius H."/>
            <person name="Montfort J."/>
            <person name="Robinson-Rechavi M."/>
            <person name="Bouchez O."/>
            <person name="Lampietro C."/>
            <person name="Lopez Roques C."/>
            <person name="Donnadieu C."/>
            <person name="Postlethwait J."/>
            <person name="Bobe J."/>
            <person name="Dillon D."/>
            <person name="Chandos A."/>
            <person name="von Hippel F."/>
            <person name="Guiguen Y."/>
        </authorList>
    </citation>
    <scope>NUCLEOTIDE SEQUENCE</scope>
    <source>
        <strain evidence="1">YG-Jan2019</strain>
    </source>
</reference>
<evidence type="ECO:0000313" key="2">
    <source>
        <dbReference type="Proteomes" id="UP001157502"/>
    </source>
</evidence>
<keyword evidence="2" id="KW-1185">Reference proteome</keyword>
<organism evidence="1 2">
    <name type="scientific">Dallia pectoralis</name>
    <name type="common">Alaska blackfish</name>
    <dbReference type="NCBI Taxonomy" id="75939"/>
    <lineage>
        <taxon>Eukaryota</taxon>
        <taxon>Metazoa</taxon>
        <taxon>Chordata</taxon>
        <taxon>Craniata</taxon>
        <taxon>Vertebrata</taxon>
        <taxon>Euteleostomi</taxon>
        <taxon>Actinopterygii</taxon>
        <taxon>Neopterygii</taxon>
        <taxon>Teleostei</taxon>
        <taxon>Protacanthopterygii</taxon>
        <taxon>Esociformes</taxon>
        <taxon>Umbridae</taxon>
        <taxon>Dallia</taxon>
    </lineage>
</organism>
<accession>A0ACC2FIF9</accession>
<dbReference type="EMBL" id="CM055754">
    <property type="protein sequence ID" value="KAJ7991135.1"/>
    <property type="molecule type" value="Genomic_DNA"/>
</dbReference>
<proteinExistence type="predicted"/>